<feature type="non-terminal residue" evidence="2">
    <location>
        <position position="53"/>
    </location>
</feature>
<evidence type="ECO:0000313" key="2">
    <source>
        <dbReference type="EMBL" id="RKH69043.1"/>
    </source>
</evidence>
<protein>
    <submittedName>
        <fullName evidence="2">Universal stress protein</fullName>
    </submittedName>
</protein>
<organism evidence="2 3">
    <name type="scientific">Corallococcus interemptor</name>
    <dbReference type="NCBI Taxonomy" id="2316720"/>
    <lineage>
        <taxon>Bacteria</taxon>
        <taxon>Pseudomonadati</taxon>
        <taxon>Myxococcota</taxon>
        <taxon>Myxococcia</taxon>
        <taxon>Myxococcales</taxon>
        <taxon>Cystobacterineae</taxon>
        <taxon>Myxococcaceae</taxon>
        <taxon>Corallococcus</taxon>
    </lineage>
</organism>
<dbReference type="Proteomes" id="UP000282656">
    <property type="component" value="Unassembled WGS sequence"/>
</dbReference>
<comment type="caution">
    <text evidence="2">The sequence shown here is derived from an EMBL/GenBank/DDBJ whole genome shotgun (WGS) entry which is preliminary data.</text>
</comment>
<accession>A0A3A8QK66</accession>
<feature type="compositionally biased region" description="Pro residues" evidence="1">
    <location>
        <begin position="41"/>
        <end position="53"/>
    </location>
</feature>
<gene>
    <name evidence="2" type="ORF">D7X96_15790</name>
</gene>
<name>A0A3A8QK66_9BACT</name>
<feature type="region of interest" description="Disordered" evidence="1">
    <location>
        <begin position="1"/>
        <end position="53"/>
    </location>
</feature>
<proteinExistence type="predicted"/>
<evidence type="ECO:0000256" key="1">
    <source>
        <dbReference type="SAM" id="MobiDB-lite"/>
    </source>
</evidence>
<reference evidence="3" key="1">
    <citation type="submission" date="2018-09" db="EMBL/GenBank/DDBJ databases">
        <authorList>
            <person name="Livingstone P.G."/>
            <person name="Whitworth D.E."/>
        </authorList>
    </citation>
    <scope>NUCLEOTIDE SEQUENCE [LARGE SCALE GENOMIC DNA]</scope>
    <source>
        <strain evidence="3">AB047A</strain>
    </source>
</reference>
<dbReference type="AlphaFoldDB" id="A0A3A8QK66"/>
<keyword evidence="3" id="KW-1185">Reference proteome</keyword>
<feature type="compositionally biased region" description="Basic and acidic residues" evidence="1">
    <location>
        <begin position="30"/>
        <end position="40"/>
    </location>
</feature>
<dbReference type="EMBL" id="RAWM01000036">
    <property type="protein sequence ID" value="RKH69043.1"/>
    <property type="molecule type" value="Genomic_DNA"/>
</dbReference>
<sequence length="53" mass="5535">MVGPGARFAVKHPTGPCAPALTAARGVPNRRAEERRHPEARPGPGPVRPHPPG</sequence>
<evidence type="ECO:0000313" key="3">
    <source>
        <dbReference type="Proteomes" id="UP000282656"/>
    </source>
</evidence>